<dbReference type="Pfam" id="PF11901">
    <property type="entry name" value="DM9"/>
    <property type="match status" value="1"/>
</dbReference>
<organism evidence="1 2">
    <name type="scientific">Diploptera punctata</name>
    <name type="common">Pacific beetle cockroach</name>
    <dbReference type="NCBI Taxonomy" id="6984"/>
    <lineage>
        <taxon>Eukaryota</taxon>
        <taxon>Metazoa</taxon>
        <taxon>Ecdysozoa</taxon>
        <taxon>Arthropoda</taxon>
        <taxon>Hexapoda</taxon>
        <taxon>Insecta</taxon>
        <taxon>Pterygota</taxon>
        <taxon>Neoptera</taxon>
        <taxon>Polyneoptera</taxon>
        <taxon>Dictyoptera</taxon>
        <taxon>Blattodea</taxon>
        <taxon>Blaberoidea</taxon>
        <taxon>Blaberidae</taxon>
        <taxon>Diplopterinae</taxon>
        <taxon>Diploptera</taxon>
    </lineage>
</organism>
<dbReference type="Proteomes" id="UP001233999">
    <property type="component" value="Unassembled WGS sequence"/>
</dbReference>
<evidence type="ECO:0008006" key="3">
    <source>
        <dbReference type="Google" id="ProtNLM"/>
    </source>
</evidence>
<reference evidence="1" key="1">
    <citation type="journal article" date="2023" name="IScience">
        <title>Live-bearing cockroach genome reveals convergent evolutionary mechanisms linked to viviparity in insects and beyond.</title>
        <authorList>
            <person name="Fouks B."/>
            <person name="Harrison M.C."/>
            <person name="Mikhailova A.A."/>
            <person name="Marchal E."/>
            <person name="English S."/>
            <person name="Carruthers M."/>
            <person name="Jennings E.C."/>
            <person name="Chiamaka E.L."/>
            <person name="Frigard R.A."/>
            <person name="Pippel M."/>
            <person name="Attardo G.M."/>
            <person name="Benoit J.B."/>
            <person name="Bornberg-Bauer E."/>
            <person name="Tobe S.S."/>
        </authorList>
    </citation>
    <scope>NUCLEOTIDE SEQUENCE</scope>
    <source>
        <strain evidence="1">Stay&amp;Tobe</strain>
    </source>
</reference>
<comment type="caution">
    <text evidence="1">The sequence shown here is derived from an EMBL/GenBank/DDBJ whole genome shotgun (WGS) entry which is preliminary data.</text>
</comment>
<proteinExistence type="predicted"/>
<reference evidence="1" key="2">
    <citation type="submission" date="2023-05" db="EMBL/GenBank/DDBJ databases">
        <authorList>
            <person name="Fouks B."/>
        </authorList>
    </citation>
    <scope>NUCLEOTIDE SEQUENCE</scope>
    <source>
        <strain evidence="1">Stay&amp;Tobe</strain>
        <tissue evidence="1">Testes</tissue>
    </source>
</reference>
<dbReference type="PANTHER" id="PTHR31649">
    <property type="entry name" value="AGAP009604-PA"/>
    <property type="match status" value="1"/>
</dbReference>
<dbReference type="InterPro" id="IPR006616">
    <property type="entry name" value="DM9_repeat"/>
</dbReference>
<evidence type="ECO:0000313" key="1">
    <source>
        <dbReference type="EMBL" id="KAJ9589447.1"/>
    </source>
</evidence>
<dbReference type="SMART" id="SM00696">
    <property type="entry name" value="DM9"/>
    <property type="match status" value="2"/>
</dbReference>
<sequence>MPSLITEVTWEKNSDGNIPMGALRCGRDKDGGYIYLGRAYHNGDLVPAKVVPNKHCAYVGWNGSEHVKLQYEVLCHGNVDWEKASNGSVPISAIKVGNTDTGECLYAGRVEYEGTLTPGKIQPSHGVCYVPYGGIEHSFKNYEVLVSK</sequence>
<dbReference type="AlphaFoldDB" id="A0AAD7ZZ60"/>
<name>A0AAD7ZZ60_DIPPU</name>
<dbReference type="PANTHER" id="PTHR31649:SF1">
    <property type="entry name" value="FARNESOIC ACID O-METHYL TRANSFERASE DOMAIN-CONTAINING PROTEIN"/>
    <property type="match status" value="1"/>
</dbReference>
<dbReference type="EMBL" id="JASPKZ010004939">
    <property type="protein sequence ID" value="KAJ9589447.1"/>
    <property type="molecule type" value="Genomic_DNA"/>
</dbReference>
<accession>A0AAD7ZZ60</accession>
<gene>
    <name evidence="1" type="ORF">L9F63_017350</name>
</gene>
<protein>
    <recommendedName>
        <fullName evidence="3">Farnesoic acid o-methyltransferase-like protein</fullName>
    </recommendedName>
</protein>
<evidence type="ECO:0000313" key="2">
    <source>
        <dbReference type="Proteomes" id="UP001233999"/>
    </source>
</evidence>
<keyword evidence="2" id="KW-1185">Reference proteome</keyword>